<reference evidence="1" key="1">
    <citation type="submission" date="2020-03" db="EMBL/GenBank/DDBJ databases">
        <authorList>
            <person name="Weist P."/>
        </authorList>
    </citation>
    <scope>NUCLEOTIDE SEQUENCE</scope>
</reference>
<dbReference type="EMBL" id="CADEAL010004204">
    <property type="protein sequence ID" value="CAB1454268.1"/>
    <property type="molecule type" value="Genomic_DNA"/>
</dbReference>
<gene>
    <name evidence="1" type="ORF">PLEPLA_LOCUS42032</name>
</gene>
<dbReference type="AlphaFoldDB" id="A0A9N7VS47"/>
<evidence type="ECO:0000313" key="1">
    <source>
        <dbReference type="EMBL" id="CAB1454268.1"/>
    </source>
</evidence>
<evidence type="ECO:0000313" key="2">
    <source>
        <dbReference type="Proteomes" id="UP001153269"/>
    </source>
</evidence>
<proteinExistence type="predicted"/>
<comment type="caution">
    <text evidence="1">The sequence shown here is derived from an EMBL/GenBank/DDBJ whole genome shotgun (WGS) entry which is preliminary data.</text>
</comment>
<dbReference type="Proteomes" id="UP001153269">
    <property type="component" value="Unassembled WGS sequence"/>
</dbReference>
<protein>
    <submittedName>
        <fullName evidence="1">Uncharacterized protein</fullName>
    </submittedName>
</protein>
<sequence>MRTAQHQRQSLVLVEVNPKSTPLIKRANEKIQSSKDPHLLGVHPTCILVRSEREGAQPPCAPLHGNHPAMCLRSDLPAESDGNDPGLSKTVSLRATLSPLSCCPLLCATVSATTAPSIQGET</sequence>
<name>A0A9N7VS47_PLEPL</name>
<organism evidence="1 2">
    <name type="scientific">Pleuronectes platessa</name>
    <name type="common">European plaice</name>
    <dbReference type="NCBI Taxonomy" id="8262"/>
    <lineage>
        <taxon>Eukaryota</taxon>
        <taxon>Metazoa</taxon>
        <taxon>Chordata</taxon>
        <taxon>Craniata</taxon>
        <taxon>Vertebrata</taxon>
        <taxon>Euteleostomi</taxon>
        <taxon>Actinopterygii</taxon>
        <taxon>Neopterygii</taxon>
        <taxon>Teleostei</taxon>
        <taxon>Neoteleostei</taxon>
        <taxon>Acanthomorphata</taxon>
        <taxon>Carangaria</taxon>
        <taxon>Pleuronectiformes</taxon>
        <taxon>Pleuronectoidei</taxon>
        <taxon>Pleuronectidae</taxon>
        <taxon>Pleuronectes</taxon>
    </lineage>
</organism>
<accession>A0A9N7VS47</accession>
<keyword evidence="2" id="KW-1185">Reference proteome</keyword>